<protein>
    <recommendedName>
        <fullName evidence="4">Secreted protein</fullName>
    </recommendedName>
</protein>
<evidence type="ECO:0000313" key="2">
    <source>
        <dbReference type="EMBL" id="NYH77538.1"/>
    </source>
</evidence>
<feature type="signal peptide" evidence="1">
    <location>
        <begin position="1"/>
        <end position="27"/>
    </location>
</feature>
<comment type="caution">
    <text evidence="2">The sequence shown here is derived from an EMBL/GenBank/DDBJ whole genome shotgun (WGS) entry which is preliminary data.</text>
</comment>
<gene>
    <name evidence="2" type="ORF">FHR84_000852</name>
</gene>
<feature type="chain" id="PRO_5032422325" description="Secreted protein" evidence="1">
    <location>
        <begin position="28"/>
        <end position="449"/>
    </location>
</feature>
<proteinExistence type="predicted"/>
<keyword evidence="3" id="KW-1185">Reference proteome</keyword>
<accession>A0A852YU96</accession>
<reference evidence="2 3" key="1">
    <citation type="submission" date="2020-07" db="EMBL/GenBank/DDBJ databases">
        <title>Genomic Encyclopedia of Type Strains, Phase III (KMG-III): the genomes of soil and plant-associated and newly described type strains.</title>
        <authorList>
            <person name="Whitman W."/>
        </authorList>
    </citation>
    <scope>NUCLEOTIDE SEQUENCE [LARGE SCALE GENOMIC DNA]</scope>
    <source>
        <strain evidence="2 3">CECT 8576</strain>
    </source>
</reference>
<evidence type="ECO:0008006" key="4">
    <source>
        <dbReference type="Google" id="ProtNLM"/>
    </source>
</evidence>
<dbReference type="Proteomes" id="UP000548304">
    <property type="component" value="Unassembled WGS sequence"/>
</dbReference>
<keyword evidence="1" id="KW-0732">Signal</keyword>
<dbReference type="RefSeq" id="WP_246300113.1">
    <property type="nucleotide sequence ID" value="NZ_JACBYW010000001.1"/>
</dbReference>
<evidence type="ECO:0000313" key="3">
    <source>
        <dbReference type="Proteomes" id="UP000548304"/>
    </source>
</evidence>
<dbReference type="EMBL" id="JACBYW010000001">
    <property type="protein sequence ID" value="NYH77538.1"/>
    <property type="molecule type" value="Genomic_DNA"/>
</dbReference>
<sequence length="449" mass="49499">MRTRRRGLAVAGLAVLGLLATTVPAHAAASPADDPLDLANFELRPNKMGTELKDRVARLDEELPRAGVKKIFEDANRTGVVEGGVCNENADLDGTGEFVRRLSTSMCFNSGDNSTMLWYPQGVSTIADAQDDKHWGAENQPVLVSWYDSSKKDGVDDGEDELEKGVRVSFMDPHTGRYRHVLLVYPTINSYDNPSYMSVRYKQTGEGTSLHGGGIVWYGNHLYVADTGRGFRVFDMRHIYDLGAASNGSTQDRSRIGRRSGTYHGHGYRYVMPQVASWTVTAPKGEKCTSDDQAMSFSYAGLDRSGLDHMLAGEYCKKSEEVPGRVAAWPIAGATDEDGEQITDTGYRWQADAAHELPYSNIQGAVRFHERWYLSQSRGNDAAGLLYQTDRASASDEVLRPREVQPAAVGPEDLSHWEEGRGGTTLGNIWTVAEHPNRRMVYASVPKNP</sequence>
<dbReference type="AlphaFoldDB" id="A0A852YU96"/>
<dbReference type="InterPro" id="IPR006311">
    <property type="entry name" value="TAT_signal"/>
</dbReference>
<organism evidence="2 3">
    <name type="scientific">Actinopolyspora biskrensis</name>
    <dbReference type="NCBI Taxonomy" id="1470178"/>
    <lineage>
        <taxon>Bacteria</taxon>
        <taxon>Bacillati</taxon>
        <taxon>Actinomycetota</taxon>
        <taxon>Actinomycetes</taxon>
        <taxon>Actinopolysporales</taxon>
        <taxon>Actinopolysporaceae</taxon>
        <taxon>Actinopolyspora</taxon>
    </lineage>
</organism>
<evidence type="ECO:0000256" key="1">
    <source>
        <dbReference type="SAM" id="SignalP"/>
    </source>
</evidence>
<name>A0A852YU96_9ACTN</name>
<dbReference type="PROSITE" id="PS51318">
    <property type="entry name" value="TAT"/>
    <property type="match status" value="1"/>
</dbReference>